<gene>
    <name evidence="1" type="ORF">M8818_007850</name>
</gene>
<proteinExistence type="predicted"/>
<dbReference type="Proteomes" id="UP001320706">
    <property type="component" value="Unassembled WGS sequence"/>
</dbReference>
<dbReference type="EMBL" id="JAMKPW020000044">
    <property type="protein sequence ID" value="KAK8192678.1"/>
    <property type="molecule type" value="Genomic_DNA"/>
</dbReference>
<accession>A0ACC3S3J0</accession>
<organism evidence="1 2">
    <name type="scientific">Zalaria obscura</name>
    <dbReference type="NCBI Taxonomy" id="2024903"/>
    <lineage>
        <taxon>Eukaryota</taxon>
        <taxon>Fungi</taxon>
        <taxon>Dikarya</taxon>
        <taxon>Ascomycota</taxon>
        <taxon>Pezizomycotina</taxon>
        <taxon>Dothideomycetes</taxon>
        <taxon>Dothideomycetidae</taxon>
        <taxon>Dothideales</taxon>
        <taxon>Zalariaceae</taxon>
        <taxon>Zalaria</taxon>
    </lineage>
</organism>
<comment type="caution">
    <text evidence="1">The sequence shown here is derived from an EMBL/GenBank/DDBJ whole genome shotgun (WGS) entry which is preliminary data.</text>
</comment>
<evidence type="ECO:0000313" key="2">
    <source>
        <dbReference type="Proteomes" id="UP001320706"/>
    </source>
</evidence>
<evidence type="ECO:0000313" key="1">
    <source>
        <dbReference type="EMBL" id="KAK8192678.1"/>
    </source>
</evidence>
<keyword evidence="2" id="KW-1185">Reference proteome</keyword>
<reference evidence="1" key="1">
    <citation type="submission" date="2024-02" db="EMBL/GenBank/DDBJ databases">
        <title>Metagenome Assembled Genome of Zalaria obscura JY119.</title>
        <authorList>
            <person name="Vighnesh L."/>
            <person name="Jagadeeshwari U."/>
            <person name="Venkata Ramana C."/>
            <person name="Sasikala C."/>
        </authorList>
    </citation>
    <scope>NUCLEOTIDE SEQUENCE</scope>
    <source>
        <strain evidence="1">JY119</strain>
    </source>
</reference>
<sequence length="390" mass="44013">MPPASSVSHLPCGQPAARQRPKSPNRVLAETEQQWIYSEEELAHSPSIQDGMSPEKEKEIRSKGINFIRQVGIMLKLPELTLSTAAIFFNRYLMRNSLVDKPGRPKSLHHYTLGATCLFLATKVEESCRKTKDLIIACIKVAQKKPNLVVDEQSRDFWRWRDTILLSEDLLLESLCFDLTIEAPHKQLFEMLKYYNVEHNKRLRNAAWGFVTDSNLTQLCLISTSRTIAAAALYAGARICEVQLPDRNGRPWWEVQHVRLKDMLKTTEHMATNYEHKAEGGQSIYVGLRAEAQEGEEPPWERTRLKTEQDATTPVHIGLDLRVRGTSVDSAGSKRKADELNGGREDGEKRRRVDEIGGQASVNTIKEEPAAADPVKEDEGNGSEEGEVEE</sequence>
<protein>
    <submittedName>
        <fullName evidence="1">Uncharacterized protein</fullName>
    </submittedName>
</protein>
<name>A0ACC3S3J0_9PEZI</name>